<evidence type="ECO:0000313" key="3">
    <source>
        <dbReference type="Proteomes" id="UP000800038"/>
    </source>
</evidence>
<dbReference type="Proteomes" id="UP000800038">
    <property type="component" value="Unassembled WGS sequence"/>
</dbReference>
<accession>A0A6A5T2S7</accession>
<name>A0A6A5T2S7_9PLEO</name>
<feature type="transmembrane region" description="Helical" evidence="1">
    <location>
        <begin position="26"/>
        <end position="50"/>
    </location>
</feature>
<keyword evidence="1" id="KW-1133">Transmembrane helix</keyword>
<gene>
    <name evidence="2" type="ORF">EJ02DRAFT_199379</name>
</gene>
<organism evidence="2 3">
    <name type="scientific">Clathrospora elynae</name>
    <dbReference type="NCBI Taxonomy" id="706981"/>
    <lineage>
        <taxon>Eukaryota</taxon>
        <taxon>Fungi</taxon>
        <taxon>Dikarya</taxon>
        <taxon>Ascomycota</taxon>
        <taxon>Pezizomycotina</taxon>
        <taxon>Dothideomycetes</taxon>
        <taxon>Pleosporomycetidae</taxon>
        <taxon>Pleosporales</taxon>
        <taxon>Diademaceae</taxon>
        <taxon>Clathrospora</taxon>
    </lineage>
</organism>
<sequence>MPSPQMFPPFSSTQIPDPFSRKLYHLFYTALGCIVHAMLFVSISVSPDFVPCFCRRPQMQFDIMPLWYLSRVLSLSAPQKVANLAVVVCLCFRSKHVSWHY</sequence>
<evidence type="ECO:0000313" key="2">
    <source>
        <dbReference type="EMBL" id="KAF1946893.1"/>
    </source>
</evidence>
<reference evidence="2" key="1">
    <citation type="journal article" date="2020" name="Stud. Mycol.">
        <title>101 Dothideomycetes genomes: a test case for predicting lifestyles and emergence of pathogens.</title>
        <authorList>
            <person name="Haridas S."/>
            <person name="Albert R."/>
            <person name="Binder M."/>
            <person name="Bloem J."/>
            <person name="Labutti K."/>
            <person name="Salamov A."/>
            <person name="Andreopoulos B."/>
            <person name="Baker S."/>
            <person name="Barry K."/>
            <person name="Bills G."/>
            <person name="Bluhm B."/>
            <person name="Cannon C."/>
            <person name="Castanera R."/>
            <person name="Culley D."/>
            <person name="Daum C."/>
            <person name="Ezra D."/>
            <person name="Gonzalez J."/>
            <person name="Henrissat B."/>
            <person name="Kuo A."/>
            <person name="Liang C."/>
            <person name="Lipzen A."/>
            <person name="Lutzoni F."/>
            <person name="Magnuson J."/>
            <person name="Mondo S."/>
            <person name="Nolan M."/>
            <person name="Ohm R."/>
            <person name="Pangilinan J."/>
            <person name="Park H.-J."/>
            <person name="Ramirez L."/>
            <person name="Alfaro M."/>
            <person name="Sun H."/>
            <person name="Tritt A."/>
            <person name="Yoshinaga Y."/>
            <person name="Zwiers L.-H."/>
            <person name="Turgeon B."/>
            <person name="Goodwin S."/>
            <person name="Spatafora J."/>
            <person name="Crous P."/>
            <person name="Grigoriev I."/>
        </authorList>
    </citation>
    <scope>NUCLEOTIDE SEQUENCE</scope>
    <source>
        <strain evidence="2">CBS 161.51</strain>
    </source>
</reference>
<keyword evidence="3" id="KW-1185">Reference proteome</keyword>
<proteinExistence type="predicted"/>
<evidence type="ECO:0000256" key="1">
    <source>
        <dbReference type="SAM" id="Phobius"/>
    </source>
</evidence>
<dbReference type="AlphaFoldDB" id="A0A6A5T2S7"/>
<keyword evidence="1" id="KW-0472">Membrane</keyword>
<protein>
    <submittedName>
        <fullName evidence="2">Uncharacterized protein</fullName>
    </submittedName>
</protein>
<keyword evidence="1" id="KW-0812">Transmembrane</keyword>
<dbReference type="EMBL" id="ML976001">
    <property type="protein sequence ID" value="KAF1946893.1"/>
    <property type="molecule type" value="Genomic_DNA"/>
</dbReference>